<evidence type="ECO:0000313" key="2">
    <source>
        <dbReference type="Proteomes" id="UP000250235"/>
    </source>
</evidence>
<accession>A0A2Z7B949</accession>
<name>A0A2Z7B949_9LAMI</name>
<gene>
    <name evidence="1" type="ORF">F511_14984</name>
</gene>
<organism evidence="1 2">
    <name type="scientific">Dorcoceras hygrometricum</name>
    <dbReference type="NCBI Taxonomy" id="472368"/>
    <lineage>
        <taxon>Eukaryota</taxon>
        <taxon>Viridiplantae</taxon>
        <taxon>Streptophyta</taxon>
        <taxon>Embryophyta</taxon>
        <taxon>Tracheophyta</taxon>
        <taxon>Spermatophyta</taxon>
        <taxon>Magnoliopsida</taxon>
        <taxon>eudicotyledons</taxon>
        <taxon>Gunneridae</taxon>
        <taxon>Pentapetalae</taxon>
        <taxon>asterids</taxon>
        <taxon>lamiids</taxon>
        <taxon>Lamiales</taxon>
        <taxon>Gesneriaceae</taxon>
        <taxon>Didymocarpoideae</taxon>
        <taxon>Trichosporeae</taxon>
        <taxon>Loxocarpinae</taxon>
        <taxon>Dorcoceras</taxon>
    </lineage>
</organism>
<reference evidence="1 2" key="1">
    <citation type="journal article" date="2015" name="Proc. Natl. Acad. Sci. U.S.A.">
        <title>The resurrection genome of Boea hygrometrica: A blueprint for survival of dehydration.</title>
        <authorList>
            <person name="Xiao L."/>
            <person name="Yang G."/>
            <person name="Zhang L."/>
            <person name="Yang X."/>
            <person name="Zhao S."/>
            <person name="Ji Z."/>
            <person name="Zhou Q."/>
            <person name="Hu M."/>
            <person name="Wang Y."/>
            <person name="Chen M."/>
            <person name="Xu Y."/>
            <person name="Jin H."/>
            <person name="Xiao X."/>
            <person name="Hu G."/>
            <person name="Bao F."/>
            <person name="Hu Y."/>
            <person name="Wan P."/>
            <person name="Li L."/>
            <person name="Deng X."/>
            <person name="Kuang T."/>
            <person name="Xiang C."/>
            <person name="Zhu J.K."/>
            <person name="Oliver M.J."/>
            <person name="He Y."/>
        </authorList>
    </citation>
    <scope>NUCLEOTIDE SEQUENCE [LARGE SCALE GENOMIC DNA]</scope>
    <source>
        <strain evidence="2">cv. XS01</strain>
    </source>
</reference>
<dbReference type="Proteomes" id="UP000250235">
    <property type="component" value="Unassembled WGS sequence"/>
</dbReference>
<sequence length="121" mass="13585">MLTSSLLITAFSSRYADVIIADSRSSICWFLLEEVPAGFVIANHRLNLSAKPKRCRIHLSKRHRFAIANFKYQLLLPPVDKLTSSTLLLDFFQSAMLTSSLLITAFSSRYADVIIADSRSC</sequence>
<dbReference type="AlphaFoldDB" id="A0A2Z7B949"/>
<protein>
    <submittedName>
        <fullName evidence="1">Uncharacterized protein</fullName>
    </submittedName>
</protein>
<proteinExistence type="predicted"/>
<dbReference type="EMBL" id="KV007757">
    <property type="protein sequence ID" value="KZV31044.1"/>
    <property type="molecule type" value="Genomic_DNA"/>
</dbReference>
<keyword evidence="2" id="KW-1185">Reference proteome</keyword>
<evidence type="ECO:0000313" key="1">
    <source>
        <dbReference type="EMBL" id="KZV31044.1"/>
    </source>
</evidence>